<dbReference type="GO" id="GO:0005739">
    <property type="term" value="C:mitochondrion"/>
    <property type="evidence" value="ECO:0007669"/>
    <property type="project" value="TreeGrafter"/>
</dbReference>
<evidence type="ECO:0000259" key="1">
    <source>
        <dbReference type="Pfam" id="PF01575"/>
    </source>
</evidence>
<evidence type="ECO:0000313" key="2">
    <source>
        <dbReference type="EMBL" id="JAP87660.1"/>
    </source>
</evidence>
<name>A0A131ZA19_RHIAP</name>
<feature type="non-terminal residue" evidence="2">
    <location>
        <position position="1"/>
    </location>
</feature>
<dbReference type="InterPro" id="IPR050965">
    <property type="entry name" value="UPF0336/Enoyl-CoA_hydratase"/>
</dbReference>
<dbReference type="PANTHER" id="PTHR43437">
    <property type="entry name" value="HYDROXYACYL-THIOESTER DEHYDRATASE TYPE 2, MITOCHONDRIAL-RELATED"/>
    <property type="match status" value="1"/>
</dbReference>
<dbReference type="SUPFAM" id="SSF54637">
    <property type="entry name" value="Thioesterase/thiol ester dehydrase-isomerase"/>
    <property type="match status" value="1"/>
</dbReference>
<dbReference type="InterPro" id="IPR002539">
    <property type="entry name" value="MaoC-like_dom"/>
</dbReference>
<dbReference type="InterPro" id="IPR029069">
    <property type="entry name" value="HotDog_dom_sf"/>
</dbReference>
<dbReference type="AlphaFoldDB" id="A0A131ZA19"/>
<dbReference type="GO" id="GO:0006633">
    <property type="term" value="P:fatty acid biosynthetic process"/>
    <property type="evidence" value="ECO:0007669"/>
    <property type="project" value="TreeGrafter"/>
</dbReference>
<feature type="domain" description="MaoC-like" evidence="1">
    <location>
        <begin position="63"/>
        <end position="155"/>
    </location>
</feature>
<protein>
    <recommendedName>
        <fullName evidence="1">MaoC-like domain-containing protein</fullName>
    </recommendedName>
</protein>
<organism evidence="2">
    <name type="scientific">Rhipicephalus appendiculatus</name>
    <name type="common">Brown ear tick</name>
    <dbReference type="NCBI Taxonomy" id="34631"/>
    <lineage>
        <taxon>Eukaryota</taxon>
        <taxon>Metazoa</taxon>
        <taxon>Ecdysozoa</taxon>
        <taxon>Arthropoda</taxon>
        <taxon>Chelicerata</taxon>
        <taxon>Arachnida</taxon>
        <taxon>Acari</taxon>
        <taxon>Parasitiformes</taxon>
        <taxon>Ixodida</taxon>
        <taxon>Ixodoidea</taxon>
        <taxon>Ixodidae</taxon>
        <taxon>Rhipicephalinae</taxon>
        <taxon>Rhipicephalus</taxon>
        <taxon>Rhipicephalus</taxon>
    </lineage>
</organism>
<dbReference type="PANTHER" id="PTHR43437:SF3">
    <property type="entry name" value="HYDROXYACYL-THIOESTER DEHYDRATASE TYPE 2, MITOCHONDRIAL"/>
    <property type="match status" value="1"/>
</dbReference>
<dbReference type="EMBL" id="GEDV01000897">
    <property type="protein sequence ID" value="JAP87660.1"/>
    <property type="molecule type" value="Transcribed_RNA"/>
</dbReference>
<dbReference type="Gene3D" id="3.10.129.10">
    <property type="entry name" value="Hotdog Thioesterase"/>
    <property type="match status" value="1"/>
</dbReference>
<dbReference type="Pfam" id="PF01575">
    <property type="entry name" value="MaoC_dehydratas"/>
    <property type="match status" value="1"/>
</dbReference>
<dbReference type="GO" id="GO:0018812">
    <property type="term" value="F:3-hydroxyacyl-CoA dehydratase activity"/>
    <property type="evidence" value="ECO:0007669"/>
    <property type="project" value="UniProtKB-ARBA"/>
</dbReference>
<sequence>SELQAANAAQLIESGESTQSSFVGAMVRIAFARVGRIVAKRSLFAAPHFNVSRRWLSVGDTASIERTFTRSDVEEFAALTGDCNPIHLDVAYAQSKSLPACVVHGALINGLVSAVIGTKLPGPGCVVVHQVLEFPKPLLVGEPVCAQVEVKSVRKSIVECTYQCKARPNKVVMRGEVKLFIRPESAT</sequence>
<proteinExistence type="predicted"/>
<reference evidence="2" key="1">
    <citation type="journal article" date="2016" name="Ticks Tick Borne Dis.">
        <title>De novo assembly and annotation of the salivary gland transcriptome of Rhipicephalus appendiculatus male and female ticks during blood feeding.</title>
        <authorList>
            <person name="de Castro M.H."/>
            <person name="de Klerk D."/>
            <person name="Pienaar R."/>
            <person name="Latif A.A."/>
            <person name="Rees D.J."/>
            <person name="Mans B.J."/>
        </authorList>
    </citation>
    <scope>NUCLEOTIDE SEQUENCE</scope>
    <source>
        <tissue evidence="2">Salivary glands</tissue>
    </source>
</reference>
<accession>A0A131ZA19</accession>
<dbReference type="GO" id="GO:0019171">
    <property type="term" value="F:(3R)-hydroxyacyl-[acyl-carrier-protein] dehydratase activity"/>
    <property type="evidence" value="ECO:0007669"/>
    <property type="project" value="TreeGrafter"/>
</dbReference>
<dbReference type="CDD" id="cd03449">
    <property type="entry name" value="R_hydratase"/>
    <property type="match status" value="1"/>
</dbReference>